<sequence length="147" mass="17023">MDSIIFIIICTLIYFIPFIVANARQHKNTASVFMLNLLLGWTFIGWVISLVWAMSANTQENNDPLLTTQLQNNNNTASEKKCPYCAEMIKEEAIICRFCGKDQPKIEQYTSNPQQTTELRIRKTPEIKMAELQKQQTEKYKTNKLDL</sequence>
<keyword evidence="1" id="KW-0472">Membrane</keyword>
<protein>
    <submittedName>
        <fullName evidence="2">Putative phage-related membrane protein</fullName>
    </submittedName>
</protein>
<keyword evidence="1" id="KW-0812">Transmembrane</keyword>
<evidence type="ECO:0000313" key="2">
    <source>
        <dbReference type="EMBL" id="CNE94076.1"/>
    </source>
</evidence>
<evidence type="ECO:0000256" key="1">
    <source>
        <dbReference type="SAM" id="Phobius"/>
    </source>
</evidence>
<name>A0A0T9LGU1_YERKR</name>
<dbReference type="EMBL" id="CPYI01000010">
    <property type="protein sequence ID" value="CNE94076.1"/>
    <property type="molecule type" value="Genomic_DNA"/>
</dbReference>
<evidence type="ECO:0000313" key="3">
    <source>
        <dbReference type="Proteomes" id="UP000045824"/>
    </source>
</evidence>
<gene>
    <name evidence="2" type="ORF">ERS008491_02660</name>
</gene>
<keyword evidence="1" id="KW-1133">Transmembrane helix</keyword>
<feature type="transmembrane region" description="Helical" evidence="1">
    <location>
        <begin position="35"/>
        <end position="54"/>
    </location>
</feature>
<organism evidence="2 3">
    <name type="scientific">Yersinia kristensenii</name>
    <dbReference type="NCBI Taxonomy" id="28152"/>
    <lineage>
        <taxon>Bacteria</taxon>
        <taxon>Pseudomonadati</taxon>
        <taxon>Pseudomonadota</taxon>
        <taxon>Gammaproteobacteria</taxon>
        <taxon>Enterobacterales</taxon>
        <taxon>Yersiniaceae</taxon>
        <taxon>Yersinia</taxon>
    </lineage>
</organism>
<accession>A0A0T9LGU1</accession>
<dbReference type="Proteomes" id="UP000045824">
    <property type="component" value="Unassembled WGS sequence"/>
</dbReference>
<dbReference type="RefSeq" id="WP_046694733.1">
    <property type="nucleotide sequence ID" value="NZ_CAWMAB010000010.1"/>
</dbReference>
<feature type="transmembrane region" description="Helical" evidence="1">
    <location>
        <begin position="6"/>
        <end position="23"/>
    </location>
</feature>
<dbReference type="Pfam" id="PF14373">
    <property type="entry name" value="Imm_superinfect"/>
    <property type="match status" value="1"/>
</dbReference>
<reference evidence="2 3" key="1">
    <citation type="submission" date="2015-03" db="EMBL/GenBank/DDBJ databases">
        <authorList>
            <person name="Murphy D."/>
        </authorList>
    </citation>
    <scope>NUCLEOTIDE SEQUENCE [LARGE SCALE GENOMIC DNA]</scope>
    <source>
        <strain evidence="2 3">FCF326</strain>
    </source>
</reference>
<dbReference type="AlphaFoldDB" id="A0A0T9LGU1"/>
<proteinExistence type="predicted"/>
<dbReference type="InterPro" id="IPR016410">
    <property type="entry name" value="Phage_imm"/>
</dbReference>